<dbReference type="GO" id="GO:0006508">
    <property type="term" value="P:proteolysis"/>
    <property type="evidence" value="ECO:0007669"/>
    <property type="project" value="UniProtKB-KW"/>
</dbReference>
<dbReference type="EMBL" id="SSTE01000109">
    <property type="protein sequence ID" value="KAA0068189.1"/>
    <property type="molecule type" value="Genomic_DNA"/>
</dbReference>
<dbReference type="AlphaFoldDB" id="A0A5D3DBU2"/>
<evidence type="ECO:0000313" key="5">
    <source>
        <dbReference type="Proteomes" id="UP000321947"/>
    </source>
</evidence>
<dbReference type="InterPro" id="IPR001969">
    <property type="entry name" value="Aspartic_peptidase_AS"/>
</dbReference>
<reference evidence="4 5" key="1">
    <citation type="submission" date="2019-08" db="EMBL/GenBank/DDBJ databases">
        <title>Draft genome sequences of two oriental melons (Cucumis melo L. var makuwa).</title>
        <authorList>
            <person name="Kwon S.-Y."/>
        </authorList>
    </citation>
    <scope>NUCLEOTIDE SEQUENCE [LARGE SCALE GENOMIC DNA]</scope>
    <source>
        <strain evidence="5">cv. Chang Bougi</strain>
        <strain evidence="4">cv. SW 3</strain>
        <tissue evidence="3">Leaf</tissue>
    </source>
</reference>
<comment type="caution">
    <text evidence="3">The sequence shown here is derived from an EMBL/GenBank/DDBJ whole genome shotgun (WGS) entry which is preliminary data.</text>
</comment>
<protein>
    <submittedName>
        <fullName evidence="3">Gag protease polyprotein</fullName>
    </submittedName>
</protein>
<evidence type="ECO:0000256" key="1">
    <source>
        <dbReference type="SAM" id="MobiDB-lite"/>
    </source>
</evidence>
<keyword evidence="3" id="KW-0645">Protease</keyword>
<dbReference type="Proteomes" id="UP000321947">
    <property type="component" value="Unassembled WGS sequence"/>
</dbReference>
<feature type="region of interest" description="Disordered" evidence="1">
    <location>
        <begin position="173"/>
        <end position="194"/>
    </location>
</feature>
<proteinExistence type="predicted"/>
<dbReference type="Proteomes" id="UP000321393">
    <property type="component" value="Unassembled WGS sequence"/>
</dbReference>
<evidence type="ECO:0000313" key="2">
    <source>
        <dbReference type="EMBL" id="KAA0068189.1"/>
    </source>
</evidence>
<dbReference type="InterPro" id="IPR032567">
    <property type="entry name" value="RTL1-rel"/>
</dbReference>
<dbReference type="EMBL" id="SSTD01005932">
    <property type="protein sequence ID" value="TYK21111.1"/>
    <property type="molecule type" value="Genomic_DNA"/>
</dbReference>
<dbReference type="Gene3D" id="3.10.10.10">
    <property type="entry name" value="HIV Type 1 Reverse Transcriptase, subunit A, domain 1"/>
    <property type="match status" value="1"/>
</dbReference>
<dbReference type="PANTHER" id="PTHR15503">
    <property type="entry name" value="LDOC1 RELATED"/>
    <property type="match status" value="1"/>
</dbReference>
<dbReference type="PANTHER" id="PTHR15503:SF45">
    <property type="entry name" value="RNA-DIRECTED DNA POLYMERASE HOMOLOG"/>
    <property type="match status" value="1"/>
</dbReference>
<keyword evidence="3" id="KW-0378">Hydrolase</keyword>
<evidence type="ECO:0000313" key="3">
    <source>
        <dbReference type="EMBL" id="TYK21111.1"/>
    </source>
</evidence>
<dbReference type="Pfam" id="PF08284">
    <property type="entry name" value="RVP_2"/>
    <property type="match status" value="1"/>
</dbReference>
<organism evidence="3 5">
    <name type="scientific">Cucumis melo var. makuwa</name>
    <name type="common">Oriental melon</name>
    <dbReference type="NCBI Taxonomy" id="1194695"/>
    <lineage>
        <taxon>Eukaryota</taxon>
        <taxon>Viridiplantae</taxon>
        <taxon>Streptophyta</taxon>
        <taxon>Embryophyta</taxon>
        <taxon>Tracheophyta</taxon>
        <taxon>Spermatophyta</taxon>
        <taxon>Magnoliopsida</taxon>
        <taxon>eudicotyledons</taxon>
        <taxon>Gunneridae</taxon>
        <taxon>Pentapetalae</taxon>
        <taxon>rosids</taxon>
        <taxon>fabids</taxon>
        <taxon>Cucurbitales</taxon>
        <taxon>Cucurbitaceae</taxon>
        <taxon>Benincaseae</taxon>
        <taxon>Cucumis</taxon>
    </lineage>
</organism>
<accession>A0A5D3DBU2</accession>
<dbReference type="GO" id="GO:0004190">
    <property type="term" value="F:aspartic-type endopeptidase activity"/>
    <property type="evidence" value="ECO:0007669"/>
    <property type="project" value="InterPro"/>
</dbReference>
<gene>
    <name evidence="3" type="ORF">E5676_scaffold392G00850</name>
    <name evidence="2" type="ORF">E6C27_scaffold238G001680</name>
</gene>
<feature type="region of interest" description="Disordered" evidence="1">
    <location>
        <begin position="1"/>
        <end position="26"/>
    </location>
</feature>
<sequence length="337" mass="37953">MANTVLRHSPGKGARRTQYEDQPTVQAGNPTALVTQADLAAMEQRYQDMLRDALALFHVVQQTLPAPTQTLVEPQHVSDQLLAKAKHLEHFRKYNLQTFDGSLEDPTKAHICLRYAKQQEFLNMKQGDMNVEQYDAEFDMLSCFAPKVVANEVARIDKFVRVDMSLHERADPSKVAGKRCTPSQKRKAKLQPTITPQRNLRSDGVFQQHHQKIVAAGKTLQELLICRSCGRSHRRRCLARSGGRVFAITCHEVEQAGTVVTCTLLILGHFVFVLFDSGSSHSLISSVFVQHMSLEIDFAIELEPGIVPISRVPYRMALAELKELKVQLQELLDKGFI</sequence>
<dbReference type="PROSITE" id="PS00141">
    <property type="entry name" value="ASP_PROTEASE"/>
    <property type="match status" value="1"/>
</dbReference>
<name>A0A5D3DBU2_CUCMM</name>
<evidence type="ECO:0000313" key="4">
    <source>
        <dbReference type="Proteomes" id="UP000321393"/>
    </source>
</evidence>